<evidence type="ECO:0000313" key="2">
    <source>
        <dbReference type="Proteomes" id="UP001497535"/>
    </source>
</evidence>
<reference evidence="1" key="1">
    <citation type="submission" date="2023-11" db="EMBL/GenBank/DDBJ databases">
        <authorList>
            <person name="Poullet M."/>
        </authorList>
    </citation>
    <scope>NUCLEOTIDE SEQUENCE</scope>
    <source>
        <strain evidence="1">E1834</strain>
    </source>
</reference>
<protein>
    <submittedName>
        <fullName evidence="1">Uncharacterized protein</fullName>
    </submittedName>
</protein>
<name>A0ACB0YP56_MELEN</name>
<dbReference type="Proteomes" id="UP001497535">
    <property type="component" value="Unassembled WGS sequence"/>
</dbReference>
<evidence type="ECO:0000313" key="1">
    <source>
        <dbReference type="EMBL" id="CAK5055517.1"/>
    </source>
</evidence>
<gene>
    <name evidence="1" type="ORF">MENTE1834_LOCUS14659</name>
</gene>
<keyword evidence="2" id="KW-1185">Reference proteome</keyword>
<accession>A0ACB0YP56</accession>
<sequence>MVKYQTIDSAYLIIGGFVLVFIAIYISICVYCFLKKQRQKQQNPKFRDPYDLNRHERKEMKIGQKKTKKIYHDKDRFVYKAGAYKPLKSMGSKVIPIPSGIEKGVAVPMTVDSIVEKSGENLLANDAAYKDIISRDSVKKEENSEKKEEKE</sequence>
<comment type="caution">
    <text evidence="1">The sequence shown here is derived from an EMBL/GenBank/DDBJ whole genome shotgun (WGS) entry which is preliminary data.</text>
</comment>
<dbReference type="EMBL" id="CAVMJV010000016">
    <property type="protein sequence ID" value="CAK5055517.1"/>
    <property type="molecule type" value="Genomic_DNA"/>
</dbReference>
<proteinExistence type="predicted"/>
<organism evidence="1 2">
    <name type="scientific">Meloidogyne enterolobii</name>
    <name type="common">Root-knot nematode worm</name>
    <name type="synonym">Meloidogyne mayaguensis</name>
    <dbReference type="NCBI Taxonomy" id="390850"/>
    <lineage>
        <taxon>Eukaryota</taxon>
        <taxon>Metazoa</taxon>
        <taxon>Ecdysozoa</taxon>
        <taxon>Nematoda</taxon>
        <taxon>Chromadorea</taxon>
        <taxon>Rhabditida</taxon>
        <taxon>Tylenchina</taxon>
        <taxon>Tylenchomorpha</taxon>
        <taxon>Tylenchoidea</taxon>
        <taxon>Meloidogynidae</taxon>
        <taxon>Meloidogyninae</taxon>
        <taxon>Meloidogyne</taxon>
    </lineage>
</organism>